<proteinExistence type="predicted"/>
<comment type="caution">
    <text evidence="1">The sequence shown here is derived from an EMBL/GenBank/DDBJ whole genome shotgun (WGS) entry which is preliminary data.</text>
</comment>
<reference evidence="1" key="1">
    <citation type="journal article" date="2023" name="Nat. Commun.">
        <title>Diploid and tetraploid genomes of Acorus and the evolution of monocots.</title>
        <authorList>
            <person name="Ma L."/>
            <person name="Liu K.W."/>
            <person name="Li Z."/>
            <person name="Hsiao Y.Y."/>
            <person name="Qi Y."/>
            <person name="Fu T."/>
            <person name="Tang G.D."/>
            <person name="Zhang D."/>
            <person name="Sun W.H."/>
            <person name="Liu D.K."/>
            <person name="Li Y."/>
            <person name="Chen G.Z."/>
            <person name="Liu X.D."/>
            <person name="Liao X.Y."/>
            <person name="Jiang Y.T."/>
            <person name="Yu X."/>
            <person name="Hao Y."/>
            <person name="Huang J."/>
            <person name="Zhao X.W."/>
            <person name="Ke S."/>
            <person name="Chen Y.Y."/>
            <person name="Wu W.L."/>
            <person name="Hsu J.L."/>
            <person name="Lin Y.F."/>
            <person name="Huang M.D."/>
            <person name="Li C.Y."/>
            <person name="Huang L."/>
            <person name="Wang Z.W."/>
            <person name="Zhao X."/>
            <person name="Zhong W.Y."/>
            <person name="Peng D.H."/>
            <person name="Ahmad S."/>
            <person name="Lan S."/>
            <person name="Zhang J.S."/>
            <person name="Tsai W.C."/>
            <person name="Van de Peer Y."/>
            <person name="Liu Z.J."/>
        </authorList>
    </citation>
    <scope>NUCLEOTIDE SEQUENCE</scope>
    <source>
        <strain evidence="1">CP</strain>
    </source>
</reference>
<keyword evidence="2" id="KW-1185">Reference proteome</keyword>
<dbReference type="InterPro" id="IPR044218">
    <property type="entry name" value="SWEETIE"/>
</dbReference>
<dbReference type="Proteomes" id="UP001180020">
    <property type="component" value="Unassembled WGS sequence"/>
</dbReference>
<evidence type="ECO:0000313" key="2">
    <source>
        <dbReference type="Proteomes" id="UP001180020"/>
    </source>
</evidence>
<dbReference type="AlphaFoldDB" id="A0AAV9CL75"/>
<name>A0AAV9CL75_ACOCL</name>
<sequence length="343" mass="38200">MMMPPLFAKTLEDTEMVADSISYGRTSITPAWGISGNPIPQVVGDDEGPDIQGSPGYIMPNSVRISPGSGGCFKGQFKSFSKDAFDAMSLADDCLYRLKDEGSFLAAISSATAVVLPFALRHKYLLPDGDLSNYALQVMDMLQGNSFVDAHATVTGTWFIMDCFNASWSCKYVKNKEAYGNAFQRSGFLKWNMACVLYILRVGVADQMAEIAQRNLLVLLAKQLESNNFLPPKGVAVLRLLSYLLTTLGEVPVEFKEILDDTVVAALSHSSVHRASIKTTKEHWLDIRRTYLCLEDSDLRLQSDLAEVRQTRAAEGDREWRRVDDVALEGRRFPWTTRPEQSM</sequence>
<gene>
    <name evidence="1" type="ORF">QJS10_CPB19g01586</name>
</gene>
<dbReference type="PANTHER" id="PTHR46975:SF2">
    <property type="entry name" value="PROTEIN SWEETIE"/>
    <property type="match status" value="1"/>
</dbReference>
<dbReference type="EMBL" id="JAUJYO010000019">
    <property type="protein sequence ID" value="KAK1288938.1"/>
    <property type="molecule type" value="Genomic_DNA"/>
</dbReference>
<organism evidence="1 2">
    <name type="scientific">Acorus calamus</name>
    <name type="common">Sweet flag</name>
    <dbReference type="NCBI Taxonomy" id="4465"/>
    <lineage>
        <taxon>Eukaryota</taxon>
        <taxon>Viridiplantae</taxon>
        <taxon>Streptophyta</taxon>
        <taxon>Embryophyta</taxon>
        <taxon>Tracheophyta</taxon>
        <taxon>Spermatophyta</taxon>
        <taxon>Magnoliopsida</taxon>
        <taxon>Liliopsida</taxon>
        <taxon>Acoraceae</taxon>
        <taxon>Acorus</taxon>
    </lineage>
</organism>
<reference evidence="1" key="2">
    <citation type="submission" date="2023-06" db="EMBL/GenBank/DDBJ databases">
        <authorList>
            <person name="Ma L."/>
            <person name="Liu K.-W."/>
            <person name="Li Z."/>
            <person name="Hsiao Y.-Y."/>
            <person name="Qi Y."/>
            <person name="Fu T."/>
            <person name="Tang G."/>
            <person name="Zhang D."/>
            <person name="Sun W.-H."/>
            <person name="Liu D.-K."/>
            <person name="Li Y."/>
            <person name="Chen G.-Z."/>
            <person name="Liu X.-D."/>
            <person name="Liao X.-Y."/>
            <person name="Jiang Y.-T."/>
            <person name="Yu X."/>
            <person name="Hao Y."/>
            <person name="Huang J."/>
            <person name="Zhao X.-W."/>
            <person name="Ke S."/>
            <person name="Chen Y.-Y."/>
            <person name="Wu W.-L."/>
            <person name="Hsu J.-L."/>
            <person name="Lin Y.-F."/>
            <person name="Huang M.-D."/>
            <person name="Li C.-Y."/>
            <person name="Huang L."/>
            <person name="Wang Z.-W."/>
            <person name="Zhao X."/>
            <person name="Zhong W.-Y."/>
            <person name="Peng D.-H."/>
            <person name="Ahmad S."/>
            <person name="Lan S."/>
            <person name="Zhang J.-S."/>
            <person name="Tsai W.-C."/>
            <person name="Van De Peer Y."/>
            <person name="Liu Z.-J."/>
        </authorList>
    </citation>
    <scope>NUCLEOTIDE SEQUENCE</scope>
    <source>
        <strain evidence="1">CP</strain>
        <tissue evidence="1">Leaves</tissue>
    </source>
</reference>
<accession>A0AAV9CL75</accession>
<dbReference type="PANTHER" id="PTHR46975">
    <property type="entry name" value="PROTEIN SWEETIE"/>
    <property type="match status" value="1"/>
</dbReference>
<protein>
    <submittedName>
        <fullName evidence="1">Uncharacterized protein</fullName>
    </submittedName>
</protein>
<evidence type="ECO:0000313" key="1">
    <source>
        <dbReference type="EMBL" id="KAK1288938.1"/>
    </source>
</evidence>
<dbReference type="GO" id="GO:0005975">
    <property type="term" value="P:carbohydrate metabolic process"/>
    <property type="evidence" value="ECO:0007669"/>
    <property type="project" value="InterPro"/>
</dbReference>